<dbReference type="GO" id="GO:0005524">
    <property type="term" value="F:ATP binding"/>
    <property type="evidence" value="ECO:0007669"/>
    <property type="project" value="InterPro"/>
</dbReference>
<sequence length="129" mass="14667">MKGGSSLVRWIERAGKPEMYATKVFNTLNREHGKLLSAELRVLLSVDCPCIIKFYGAWDDQNYVNLVLEAMWLGSLFDMIYVTQSSCFSCPPGVLRWRAGSDRAGGPLHNHRDERAILAIDFQIFWGLE</sequence>
<dbReference type="InParanoid" id="D7FHA6"/>
<keyword evidence="3" id="KW-1185">Reference proteome</keyword>
<protein>
    <submittedName>
        <fullName evidence="2">Similar to Calcium/calmodulin-dependent protein kinase type IV (CaMK IV) (CAM kinase-GR)</fullName>
    </submittedName>
</protein>
<dbReference type="AlphaFoldDB" id="D7FHA6"/>
<evidence type="ECO:0000313" key="3">
    <source>
        <dbReference type="Proteomes" id="UP000002630"/>
    </source>
</evidence>
<evidence type="ECO:0000313" key="2">
    <source>
        <dbReference type="EMBL" id="CBJ34125.1"/>
    </source>
</evidence>
<dbReference type="InterPro" id="IPR011009">
    <property type="entry name" value="Kinase-like_dom_sf"/>
</dbReference>
<reference evidence="2 3" key="1">
    <citation type="journal article" date="2010" name="Nature">
        <title>The Ectocarpus genome and the independent evolution of multicellularity in brown algae.</title>
        <authorList>
            <person name="Cock J.M."/>
            <person name="Sterck L."/>
            <person name="Rouze P."/>
            <person name="Scornet D."/>
            <person name="Allen A.E."/>
            <person name="Amoutzias G."/>
            <person name="Anthouard V."/>
            <person name="Artiguenave F."/>
            <person name="Aury J.M."/>
            <person name="Badger J.H."/>
            <person name="Beszteri B."/>
            <person name="Billiau K."/>
            <person name="Bonnet E."/>
            <person name="Bothwell J.H."/>
            <person name="Bowler C."/>
            <person name="Boyen C."/>
            <person name="Brownlee C."/>
            <person name="Carrano C.J."/>
            <person name="Charrier B."/>
            <person name="Cho G.Y."/>
            <person name="Coelho S.M."/>
            <person name="Collen J."/>
            <person name="Corre E."/>
            <person name="Da Silva C."/>
            <person name="Delage L."/>
            <person name="Delaroque N."/>
            <person name="Dittami S.M."/>
            <person name="Doulbeau S."/>
            <person name="Elias M."/>
            <person name="Farnham G."/>
            <person name="Gachon C.M."/>
            <person name="Gschloessl B."/>
            <person name="Heesch S."/>
            <person name="Jabbari K."/>
            <person name="Jubin C."/>
            <person name="Kawai H."/>
            <person name="Kimura K."/>
            <person name="Kloareg B."/>
            <person name="Kupper F.C."/>
            <person name="Lang D."/>
            <person name="Le Bail A."/>
            <person name="Leblanc C."/>
            <person name="Lerouge P."/>
            <person name="Lohr M."/>
            <person name="Lopez P.J."/>
            <person name="Martens C."/>
            <person name="Maumus F."/>
            <person name="Michel G."/>
            <person name="Miranda-Saavedra D."/>
            <person name="Morales J."/>
            <person name="Moreau H."/>
            <person name="Motomura T."/>
            <person name="Nagasato C."/>
            <person name="Napoli C.A."/>
            <person name="Nelson D.R."/>
            <person name="Nyvall-Collen P."/>
            <person name="Peters A.F."/>
            <person name="Pommier C."/>
            <person name="Potin P."/>
            <person name="Poulain J."/>
            <person name="Quesneville H."/>
            <person name="Read B."/>
            <person name="Rensing S.A."/>
            <person name="Ritter A."/>
            <person name="Rousvoal S."/>
            <person name="Samanta M."/>
            <person name="Samson G."/>
            <person name="Schroeder D.C."/>
            <person name="Segurens B."/>
            <person name="Strittmatter M."/>
            <person name="Tonon T."/>
            <person name="Tregear J.W."/>
            <person name="Valentin K."/>
            <person name="von Dassow P."/>
            <person name="Yamagishi T."/>
            <person name="Van de Peer Y."/>
            <person name="Wincker P."/>
        </authorList>
    </citation>
    <scope>NUCLEOTIDE SEQUENCE [LARGE SCALE GENOMIC DNA]</scope>
    <source>
        <strain evidence="3">Ec32 / CCAP1310/4</strain>
    </source>
</reference>
<dbReference type="SUPFAM" id="SSF56112">
    <property type="entry name" value="Protein kinase-like (PK-like)"/>
    <property type="match status" value="1"/>
</dbReference>
<proteinExistence type="predicted"/>
<dbReference type="InterPro" id="IPR000719">
    <property type="entry name" value="Prot_kinase_dom"/>
</dbReference>
<keyword evidence="2" id="KW-0808">Transferase</keyword>
<organism evidence="2 3">
    <name type="scientific">Ectocarpus siliculosus</name>
    <name type="common">Brown alga</name>
    <name type="synonym">Conferva siliculosa</name>
    <dbReference type="NCBI Taxonomy" id="2880"/>
    <lineage>
        <taxon>Eukaryota</taxon>
        <taxon>Sar</taxon>
        <taxon>Stramenopiles</taxon>
        <taxon>Ochrophyta</taxon>
        <taxon>PX clade</taxon>
        <taxon>Phaeophyceae</taxon>
        <taxon>Ectocarpales</taxon>
        <taxon>Ectocarpaceae</taxon>
        <taxon>Ectocarpus</taxon>
    </lineage>
</organism>
<dbReference type="Gene3D" id="3.30.200.20">
    <property type="entry name" value="Phosphorylase Kinase, domain 1"/>
    <property type="match status" value="1"/>
</dbReference>
<name>D7FHA6_ECTSI</name>
<feature type="domain" description="Protein kinase" evidence="1">
    <location>
        <begin position="1"/>
        <end position="129"/>
    </location>
</feature>
<dbReference type="PROSITE" id="PS50011">
    <property type="entry name" value="PROTEIN_KINASE_DOM"/>
    <property type="match status" value="1"/>
</dbReference>
<keyword evidence="2" id="KW-0418">Kinase</keyword>
<dbReference type="Proteomes" id="UP000002630">
    <property type="component" value="Unassembled WGS sequence"/>
</dbReference>
<dbReference type="Pfam" id="PF00069">
    <property type="entry name" value="Pkinase"/>
    <property type="match status" value="1"/>
</dbReference>
<dbReference type="GO" id="GO:0004672">
    <property type="term" value="F:protein kinase activity"/>
    <property type="evidence" value="ECO:0007669"/>
    <property type="project" value="InterPro"/>
</dbReference>
<dbReference type="EMBL" id="FN649760">
    <property type="protein sequence ID" value="CBJ34125.1"/>
    <property type="molecule type" value="Genomic_DNA"/>
</dbReference>
<gene>
    <name evidence="2" type="ORF">Esi_1063_0001</name>
</gene>
<evidence type="ECO:0000259" key="1">
    <source>
        <dbReference type="PROSITE" id="PS50011"/>
    </source>
</evidence>
<accession>D7FHA6</accession>